<evidence type="ECO:0000256" key="6">
    <source>
        <dbReference type="NCBIfam" id="TIGR01068"/>
    </source>
</evidence>
<dbReference type="InterPro" id="IPR005746">
    <property type="entry name" value="Thioredoxin"/>
</dbReference>
<dbReference type="PROSITE" id="PS51352">
    <property type="entry name" value="THIOREDOXIN_2"/>
    <property type="match status" value="1"/>
</dbReference>
<comment type="caution">
    <text evidence="11">The sequence shown here is derived from an EMBL/GenBank/DDBJ whole genome shotgun (WGS) entry which is preliminary data.</text>
</comment>
<dbReference type="FunFam" id="3.40.30.10:FF:000001">
    <property type="entry name" value="Thioredoxin"/>
    <property type="match status" value="1"/>
</dbReference>
<feature type="site" description="Deprotonates C-terminal active site Cys" evidence="8">
    <location>
        <position position="24"/>
    </location>
</feature>
<dbReference type="PANTHER" id="PTHR45663:SF11">
    <property type="entry name" value="GEO12009P1"/>
    <property type="match status" value="1"/>
</dbReference>
<name>A0A2H0RM12_9BACT</name>
<evidence type="ECO:0000259" key="10">
    <source>
        <dbReference type="PROSITE" id="PS51352"/>
    </source>
</evidence>
<dbReference type="PIRSF" id="PIRSF000077">
    <property type="entry name" value="Thioredoxin"/>
    <property type="match status" value="1"/>
</dbReference>
<proteinExistence type="inferred from homology"/>
<evidence type="ECO:0000256" key="2">
    <source>
        <dbReference type="ARBA" id="ARBA00022448"/>
    </source>
</evidence>
<evidence type="ECO:0000256" key="3">
    <source>
        <dbReference type="ARBA" id="ARBA00022982"/>
    </source>
</evidence>
<evidence type="ECO:0000256" key="5">
    <source>
        <dbReference type="ARBA" id="ARBA00023284"/>
    </source>
</evidence>
<evidence type="ECO:0000313" key="11">
    <source>
        <dbReference type="EMBL" id="PIR47533.1"/>
    </source>
</evidence>
<keyword evidence="3" id="KW-0249">Electron transport</keyword>
<evidence type="ECO:0000256" key="1">
    <source>
        <dbReference type="ARBA" id="ARBA00008987"/>
    </source>
</evidence>
<evidence type="ECO:0000256" key="8">
    <source>
        <dbReference type="PIRSR" id="PIRSR000077-1"/>
    </source>
</evidence>
<dbReference type="SUPFAM" id="SSF52833">
    <property type="entry name" value="Thioredoxin-like"/>
    <property type="match status" value="1"/>
</dbReference>
<dbReference type="InterPro" id="IPR017937">
    <property type="entry name" value="Thioredoxin_CS"/>
</dbReference>
<dbReference type="Pfam" id="PF00085">
    <property type="entry name" value="Thioredoxin"/>
    <property type="match status" value="1"/>
</dbReference>
<dbReference type="CDD" id="cd02947">
    <property type="entry name" value="TRX_family"/>
    <property type="match status" value="1"/>
</dbReference>
<dbReference type="Gene3D" id="3.40.30.10">
    <property type="entry name" value="Glutaredoxin"/>
    <property type="match status" value="1"/>
</dbReference>
<feature type="active site" description="Nucleophile" evidence="8">
    <location>
        <position position="33"/>
    </location>
</feature>
<feature type="active site" description="Nucleophile" evidence="8">
    <location>
        <position position="30"/>
    </location>
</feature>
<accession>A0A2H0RM12</accession>
<dbReference type="PRINTS" id="PR00421">
    <property type="entry name" value="THIOREDOXIN"/>
</dbReference>
<keyword evidence="2" id="KW-0813">Transport</keyword>
<gene>
    <name evidence="11" type="primary">trxA</name>
    <name evidence="11" type="ORF">COV06_02515</name>
</gene>
<keyword evidence="4 9" id="KW-1015">Disulfide bond</keyword>
<keyword evidence="5 9" id="KW-0676">Redox-active center</keyword>
<feature type="disulfide bond" description="Redox-active" evidence="9">
    <location>
        <begin position="30"/>
        <end position="33"/>
    </location>
</feature>
<protein>
    <recommendedName>
        <fullName evidence="6 7">Thioredoxin</fullName>
    </recommendedName>
</protein>
<dbReference type="PROSITE" id="PS00194">
    <property type="entry name" value="THIOREDOXIN_1"/>
    <property type="match status" value="1"/>
</dbReference>
<feature type="site" description="Contributes to redox potential value" evidence="8">
    <location>
        <position position="31"/>
    </location>
</feature>
<evidence type="ECO:0000256" key="9">
    <source>
        <dbReference type="PIRSR" id="PIRSR000077-4"/>
    </source>
</evidence>
<dbReference type="EMBL" id="PCYM01000005">
    <property type="protein sequence ID" value="PIR47533.1"/>
    <property type="molecule type" value="Genomic_DNA"/>
</dbReference>
<feature type="site" description="Contributes to redox potential value" evidence="8">
    <location>
        <position position="32"/>
    </location>
</feature>
<dbReference type="Proteomes" id="UP000230084">
    <property type="component" value="Unassembled WGS sequence"/>
</dbReference>
<dbReference type="InterPro" id="IPR036249">
    <property type="entry name" value="Thioredoxin-like_sf"/>
</dbReference>
<feature type="domain" description="Thioredoxin" evidence="10">
    <location>
        <begin position="1"/>
        <end position="104"/>
    </location>
</feature>
<dbReference type="AlphaFoldDB" id="A0A2H0RM12"/>
<evidence type="ECO:0000256" key="4">
    <source>
        <dbReference type="ARBA" id="ARBA00023157"/>
    </source>
</evidence>
<dbReference type="GO" id="GO:0005737">
    <property type="term" value="C:cytoplasm"/>
    <property type="evidence" value="ECO:0007669"/>
    <property type="project" value="TreeGrafter"/>
</dbReference>
<dbReference type="InterPro" id="IPR013766">
    <property type="entry name" value="Thioredoxin_domain"/>
</dbReference>
<organism evidence="11 12">
    <name type="scientific">Candidatus Uhrbacteria bacterium CG10_big_fil_rev_8_21_14_0_10_50_16</name>
    <dbReference type="NCBI Taxonomy" id="1975039"/>
    <lineage>
        <taxon>Bacteria</taxon>
        <taxon>Candidatus Uhriibacteriota</taxon>
    </lineage>
</organism>
<dbReference type="GO" id="GO:0015035">
    <property type="term" value="F:protein-disulfide reductase activity"/>
    <property type="evidence" value="ECO:0007669"/>
    <property type="project" value="UniProtKB-UniRule"/>
</dbReference>
<evidence type="ECO:0000256" key="7">
    <source>
        <dbReference type="PIRNR" id="PIRNR000077"/>
    </source>
</evidence>
<evidence type="ECO:0000313" key="12">
    <source>
        <dbReference type="Proteomes" id="UP000230084"/>
    </source>
</evidence>
<sequence>MALELTTQNFDEQVTNAEGVVVVDFWAPWCGPCKMMSPVVEELAEEMGNVTIAKVNVDENQEVSMQFNVLSIPTFIIFKGGQVVDQFAGAMGKDALKARVEKHL</sequence>
<comment type="similarity">
    <text evidence="1 7">Belongs to the thioredoxin family.</text>
</comment>
<dbReference type="NCBIfam" id="TIGR01068">
    <property type="entry name" value="thioredoxin"/>
    <property type="match status" value="1"/>
</dbReference>
<reference evidence="11 12" key="1">
    <citation type="submission" date="2017-09" db="EMBL/GenBank/DDBJ databases">
        <title>Depth-based differentiation of microbial function through sediment-hosted aquifers and enrichment of novel symbionts in the deep terrestrial subsurface.</title>
        <authorList>
            <person name="Probst A.J."/>
            <person name="Ladd B."/>
            <person name="Jarett J.K."/>
            <person name="Geller-Mcgrath D.E."/>
            <person name="Sieber C.M."/>
            <person name="Emerson J.B."/>
            <person name="Anantharaman K."/>
            <person name="Thomas B.C."/>
            <person name="Malmstrom R."/>
            <person name="Stieglmeier M."/>
            <person name="Klingl A."/>
            <person name="Woyke T."/>
            <person name="Ryan C.M."/>
            <person name="Banfield J.F."/>
        </authorList>
    </citation>
    <scope>NUCLEOTIDE SEQUENCE [LARGE SCALE GENOMIC DNA]</scope>
    <source>
        <strain evidence="11">CG10_big_fil_rev_8_21_14_0_10_50_16</strain>
    </source>
</reference>
<dbReference type="PANTHER" id="PTHR45663">
    <property type="entry name" value="GEO12009P1"/>
    <property type="match status" value="1"/>
</dbReference>